<comment type="pathway">
    <text evidence="2">Secondary metabolite biosynthesis.</text>
</comment>
<protein>
    <submittedName>
        <fullName evidence="7">Gamma-glutamyl peptidase 5</fullName>
    </submittedName>
</protein>
<dbReference type="SUPFAM" id="SSF52317">
    <property type="entry name" value="Class I glutamine amidotransferase-like"/>
    <property type="match status" value="1"/>
</dbReference>
<evidence type="ECO:0000256" key="4">
    <source>
        <dbReference type="ARBA" id="ARBA00022490"/>
    </source>
</evidence>
<dbReference type="PROSITE" id="PS51273">
    <property type="entry name" value="GATASE_TYPE_1"/>
    <property type="match status" value="1"/>
</dbReference>
<keyword evidence="4" id="KW-0963">Cytoplasm</keyword>
<dbReference type="InterPro" id="IPR044992">
    <property type="entry name" value="ChyE-like"/>
</dbReference>
<dbReference type="Gramene" id="XM_028354465.1">
    <property type="protein sequence ID" value="XP_028210266.1"/>
    <property type="gene ID" value="LOC114393199"/>
</dbReference>
<feature type="domain" description="Glutamine amidotransferase" evidence="6">
    <location>
        <begin position="61"/>
        <end position="203"/>
    </location>
</feature>
<keyword evidence="8" id="KW-1185">Reference proteome</keyword>
<keyword evidence="5" id="KW-0378">Hydrolase</keyword>
<dbReference type="GO" id="GO:0005829">
    <property type="term" value="C:cytosol"/>
    <property type="evidence" value="ECO:0007669"/>
    <property type="project" value="UniProtKB-SubCell"/>
</dbReference>
<dbReference type="PANTHER" id="PTHR42695">
    <property type="entry name" value="GLUTAMINE AMIDOTRANSFERASE YLR126C-RELATED"/>
    <property type="match status" value="1"/>
</dbReference>
<organism evidence="7 8">
    <name type="scientific">Glycine soja</name>
    <name type="common">Wild soybean</name>
    <dbReference type="NCBI Taxonomy" id="3848"/>
    <lineage>
        <taxon>Eukaryota</taxon>
        <taxon>Viridiplantae</taxon>
        <taxon>Streptophyta</taxon>
        <taxon>Embryophyta</taxon>
        <taxon>Tracheophyta</taxon>
        <taxon>Spermatophyta</taxon>
        <taxon>Magnoliopsida</taxon>
        <taxon>eudicotyledons</taxon>
        <taxon>Gunneridae</taxon>
        <taxon>Pentapetalae</taxon>
        <taxon>rosids</taxon>
        <taxon>fabids</taxon>
        <taxon>Fabales</taxon>
        <taxon>Fabaceae</taxon>
        <taxon>Papilionoideae</taxon>
        <taxon>50 kb inversion clade</taxon>
        <taxon>NPAAA clade</taxon>
        <taxon>indigoferoid/millettioid clade</taxon>
        <taxon>Phaseoleae</taxon>
        <taxon>Glycine</taxon>
        <taxon>Glycine subgen. Soja</taxon>
    </lineage>
</organism>
<reference evidence="7 8" key="1">
    <citation type="submission" date="2018-09" db="EMBL/GenBank/DDBJ databases">
        <title>A high-quality reference genome of wild soybean provides a powerful tool to mine soybean genomes.</title>
        <authorList>
            <person name="Xie M."/>
            <person name="Chung C.Y.L."/>
            <person name="Li M.-W."/>
            <person name="Wong F.-L."/>
            <person name="Chan T.-F."/>
            <person name="Lam H.-M."/>
        </authorList>
    </citation>
    <scope>NUCLEOTIDE SEQUENCE [LARGE SCALE GENOMIC DNA]</scope>
    <source>
        <strain evidence="8">cv. W05</strain>
        <tissue evidence="7">Hypocotyl of etiolated seedlings</tissue>
    </source>
</reference>
<dbReference type="GO" id="GO:0019760">
    <property type="term" value="P:glucosinolate metabolic process"/>
    <property type="evidence" value="ECO:0007669"/>
    <property type="project" value="UniProtKB-ARBA"/>
</dbReference>
<gene>
    <name evidence="7" type="ORF">D0Y65_045121</name>
</gene>
<dbReference type="Gene3D" id="3.40.50.880">
    <property type="match status" value="1"/>
</dbReference>
<dbReference type="InterPro" id="IPR029062">
    <property type="entry name" value="Class_I_gatase-like"/>
</dbReference>
<evidence type="ECO:0000256" key="2">
    <source>
        <dbReference type="ARBA" id="ARBA00005179"/>
    </source>
</evidence>
<dbReference type="EMBL" id="QZWG01000017">
    <property type="protein sequence ID" value="RZB55662.1"/>
    <property type="molecule type" value="Genomic_DNA"/>
</dbReference>
<dbReference type="Pfam" id="PF00117">
    <property type="entry name" value="GATase"/>
    <property type="match status" value="1"/>
</dbReference>
<dbReference type="Proteomes" id="UP000289340">
    <property type="component" value="Chromosome 17"/>
</dbReference>
<dbReference type="CDD" id="cd01741">
    <property type="entry name" value="GATase1_1"/>
    <property type="match status" value="1"/>
</dbReference>
<sequence>MVTEGEISSRRYALLLAVNDSEYVKKAYGGYYNVYVEAFGEEGDTWDLFRVYDGDFPDFSDLNKYHGFVITGSPSDAYGNDYWILKLCFMLQTLDAMQKKVLGICFGHQVLCRALGGRVCKSNTGWDVGFRQVHFMKDLTRSYRYLAEHEMMTESLSIIEVHQDEVYEVPLGAEVIASSDKTRVEMFAISDHILGIQGHPEYSRDILFNLIGRLQNMNVIEEGLAEDLKCRFQSAEADKKCWGKICRNFLRGK</sequence>
<dbReference type="PANTHER" id="PTHR42695:SF9">
    <property type="entry name" value="GAMMA-GLUTAMYL PEPTIDASE 2-RELATED"/>
    <property type="match status" value="1"/>
</dbReference>
<evidence type="ECO:0000256" key="1">
    <source>
        <dbReference type="ARBA" id="ARBA00004514"/>
    </source>
</evidence>
<comment type="caution">
    <text evidence="7">The sequence shown here is derived from an EMBL/GenBank/DDBJ whole genome shotgun (WGS) entry which is preliminary data.</text>
</comment>
<accession>A0A445G337</accession>
<evidence type="ECO:0000313" key="7">
    <source>
        <dbReference type="EMBL" id="RZB55662.1"/>
    </source>
</evidence>
<dbReference type="AlphaFoldDB" id="A0A445G337"/>
<evidence type="ECO:0000256" key="3">
    <source>
        <dbReference type="ARBA" id="ARBA00011083"/>
    </source>
</evidence>
<name>A0A445G337_GLYSO</name>
<dbReference type="InterPro" id="IPR017926">
    <property type="entry name" value="GATASE"/>
</dbReference>
<proteinExistence type="inferred from homology"/>
<evidence type="ECO:0000313" key="8">
    <source>
        <dbReference type="Proteomes" id="UP000289340"/>
    </source>
</evidence>
<dbReference type="GO" id="GO:0008233">
    <property type="term" value="F:peptidase activity"/>
    <property type="evidence" value="ECO:0007669"/>
    <property type="project" value="UniProtKB-ARBA"/>
</dbReference>
<comment type="subcellular location">
    <subcellularLocation>
        <location evidence="1">Cytoplasm</location>
        <location evidence="1">Cytosol</location>
    </subcellularLocation>
</comment>
<comment type="similarity">
    <text evidence="3">Belongs to the peptidase C26 family.</text>
</comment>
<evidence type="ECO:0000259" key="6">
    <source>
        <dbReference type="Pfam" id="PF00117"/>
    </source>
</evidence>
<evidence type="ECO:0000256" key="5">
    <source>
        <dbReference type="ARBA" id="ARBA00022801"/>
    </source>
</evidence>
<dbReference type="FunFam" id="3.40.50.880:FF:000040">
    <property type="entry name" value="Gamma-glutamyl peptidase 5"/>
    <property type="match status" value="1"/>
</dbReference>